<comment type="caution">
    <text evidence="1">The sequence shown here is derived from an EMBL/GenBank/DDBJ whole genome shotgun (WGS) entry which is preliminary data.</text>
</comment>
<proteinExistence type="predicted"/>
<dbReference type="Proteomes" id="UP000523795">
    <property type="component" value="Unassembled WGS sequence"/>
</dbReference>
<evidence type="ECO:0000313" key="1">
    <source>
        <dbReference type="EMBL" id="NKX49413.1"/>
    </source>
</evidence>
<gene>
    <name evidence="1" type="ORF">HER39_02220</name>
</gene>
<accession>A0ABX1JJV8</accession>
<organism evidence="1 2">
    <name type="scientific">Arthrobacter deserti</name>
    <dbReference type="NCBI Taxonomy" id="1742687"/>
    <lineage>
        <taxon>Bacteria</taxon>
        <taxon>Bacillati</taxon>
        <taxon>Actinomycetota</taxon>
        <taxon>Actinomycetes</taxon>
        <taxon>Micrococcales</taxon>
        <taxon>Micrococcaceae</taxon>
        <taxon>Arthrobacter</taxon>
    </lineage>
</organism>
<dbReference type="EMBL" id="JAAZSR010000015">
    <property type="protein sequence ID" value="NKX49413.1"/>
    <property type="molecule type" value="Genomic_DNA"/>
</dbReference>
<keyword evidence="1" id="KW-0378">Hydrolase</keyword>
<evidence type="ECO:0000313" key="2">
    <source>
        <dbReference type="Proteomes" id="UP000523795"/>
    </source>
</evidence>
<protein>
    <submittedName>
        <fullName evidence="1">NUDIX hydrolase</fullName>
    </submittedName>
</protein>
<feature type="non-terminal residue" evidence="1">
    <location>
        <position position="1"/>
    </location>
</feature>
<dbReference type="GO" id="GO:0016787">
    <property type="term" value="F:hydrolase activity"/>
    <property type="evidence" value="ECO:0007669"/>
    <property type="project" value="UniProtKB-KW"/>
</dbReference>
<sequence>WVCARQVLAERDTSALGDLVGQEGTRGLTLGELANPAVEIILEKLAAGRGTVAFLSHKRPVVRYHPELVLVDGRAMLEVVANFAAEDGAVQRSR</sequence>
<reference evidence="1 2" key="1">
    <citation type="submission" date="2020-04" db="EMBL/GenBank/DDBJ databases">
        <authorList>
            <person name="Liu S."/>
        </authorList>
    </citation>
    <scope>NUCLEOTIDE SEQUENCE [LARGE SCALE GENOMIC DNA]</scope>
    <source>
        <strain evidence="1 2">CGMCC 1.15091</strain>
    </source>
</reference>
<name>A0ABX1JJV8_9MICC</name>
<keyword evidence="2" id="KW-1185">Reference proteome</keyword>